<dbReference type="OrthoDB" id="2506131at2759"/>
<gene>
    <name evidence="1" type="ORF">PGT21_013983</name>
</gene>
<proteinExistence type="predicted"/>
<organism evidence="1 2">
    <name type="scientific">Puccinia graminis f. sp. tritici</name>
    <dbReference type="NCBI Taxonomy" id="56615"/>
    <lineage>
        <taxon>Eukaryota</taxon>
        <taxon>Fungi</taxon>
        <taxon>Dikarya</taxon>
        <taxon>Basidiomycota</taxon>
        <taxon>Pucciniomycotina</taxon>
        <taxon>Pucciniomycetes</taxon>
        <taxon>Pucciniales</taxon>
        <taxon>Pucciniaceae</taxon>
        <taxon>Puccinia</taxon>
    </lineage>
</organism>
<dbReference type="AlphaFoldDB" id="A0A5B0MCA3"/>
<dbReference type="EMBL" id="VSWC01000158">
    <property type="protein sequence ID" value="KAA1073504.1"/>
    <property type="molecule type" value="Genomic_DNA"/>
</dbReference>
<reference evidence="1 2" key="1">
    <citation type="submission" date="2019-05" db="EMBL/GenBank/DDBJ databases">
        <title>Emergence of the Ug99 lineage of the wheat stem rust pathogen through somatic hybridization.</title>
        <authorList>
            <person name="Li F."/>
            <person name="Upadhyaya N.M."/>
            <person name="Sperschneider J."/>
            <person name="Matny O."/>
            <person name="Nguyen-Phuc H."/>
            <person name="Mago R."/>
            <person name="Raley C."/>
            <person name="Miller M.E."/>
            <person name="Silverstein K.A.T."/>
            <person name="Henningsen E."/>
            <person name="Hirsch C.D."/>
            <person name="Visser B."/>
            <person name="Pretorius Z.A."/>
            <person name="Steffenson B.J."/>
            <person name="Schwessinger B."/>
            <person name="Dodds P.N."/>
            <person name="Figueroa M."/>
        </authorList>
    </citation>
    <scope>NUCLEOTIDE SEQUENCE [LARGE SCALE GENOMIC DNA]</scope>
    <source>
        <strain evidence="1">21-0</strain>
    </source>
</reference>
<dbReference type="Proteomes" id="UP000324748">
    <property type="component" value="Unassembled WGS sequence"/>
</dbReference>
<accession>A0A5B0MCA3</accession>
<dbReference type="PANTHER" id="PTHR33069">
    <property type="entry name" value="CHROMOSOME 7, WHOLE GENOME SHOTGUN SEQUENCE-RELATED"/>
    <property type="match status" value="1"/>
</dbReference>
<keyword evidence="2" id="KW-1185">Reference proteome</keyword>
<evidence type="ECO:0000313" key="2">
    <source>
        <dbReference type="Proteomes" id="UP000324748"/>
    </source>
</evidence>
<name>A0A5B0MCA3_PUCGR</name>
<protein>
    <submittedName>
        <fullName evidence="1">Uncharacterized protein</fullName>
    </submittedName>
</protein>
<evidence type="ECO:0000313" key="1">
    <source>
        <dbReference type="EMBL" id="KAA1073504.1"/>
    </source>
</evidence>
<sequence>MAQPAQKPSSSKLEHQRLCWHYGDLVSYGFRRLRSKYHSRTAELPDLTYIENALAALSLDTVQTQEALANQLQSSLLPLLQGQMNTLFQALDLAGLRNQPRPKLSLVLQTQAELDDSLDQITYLTATLCPDLATQPHRTDDHGLKRFKSCRLYRLKANVELVLPWRMCEIFEAADKLIQKMELSSAPSIPGSPEIESLDKSLHVAVLGALDTIKTMANCLQASELVIAQDLWKSSRLAIENQLQSIIENLNLSMINRLNLEQALKEKFLGQSVIQLAKLTLPIFKLSKIFFSKVSKRGLAQERLPIHTEISSQQVDILAVSADLVAEDLQQLKILLESANQRTGEATSAKFIKIAKSLQTGFETPLFLILMYFIPLIPDTDGLHRQKYYQNWCVTWNNQMALAIHNFTLAAASFTNDLP</sequence>
<dbReference type="PANTHER" id="PTHR33069:SF3">
    <property type="entry name" value="DYNEIN HEAVY CHAIN TAIL DOMAIN-CONTAINING PROTEIN"/>
    <property type="match status" value="1"/>
</dbReference>
<comment type="caution">
    <text evidence="1">The sequence shown here is derived from an EMBL/GenBank/DDBJ whole genome shotgun (WGS) entry which is preliminary data.</text>
</comment>